<keyword evidence="5" id="KW-0833">Ubl conjugation pathway</keyword>
<keyword evidence="7" id="KW-0539">Nucleus</keyword>
<protein>
    <submittedName>
        <fullName evidence="10">Zinc finger protein-like protein</fullName>
    </submittedName>
</protein>
<gene>
    <name evidence="10" type="ORF">Acr_13g0016960</name>
</gene>
<keyword evidence="4" id="KW-0863">Zinc-finger</keyword>
<dbReference type="GO" id="GO:0016567">
    <property type="term" value="P:protein ubiquitination"/>
    <property type="evidence" value="ECO:0007669"/>
    <property type="project" value="TreeGrafter"/>
</dbReference>
<evidence type="ECO:0000256" key="6">
    <source>
        <dbReference type="ARBA" id="ARBA00022833"/>
    </source>
</evidence>
<dbReference type="Proteomes" id="UP000585474">
    <property type="component" value="Unassembled WGS sequence"/>
</dbReference>
<dbReference type="GO" id="GO:0006511">
    <property type="term" value="P:ubiquitin-dependent protein catabolic process"/>
    <property type="evidence" value="ECO:0007669"/>
    <property type="project" value="TreeGrafter"/>
</dbReference>
<dbReference type="AlphaFoldDB" id="A0A7J0FPG1"/>
<feature type="chain" id="PRO_5029840421" evidence="8">
    <location>
        <begin position="19"/>
        <end position="76"/>
    </location>
</feature>
<dbReference type="GO" id="GO:0005634">
    <property type="term" value="C:nucleus"/>
    <property type="evidence" value="ECO:0007669"/>
    <property type="project" value="UniProtKB-SubCell"/>
</dbReference>
<proteinExistence type="predicted"/>
<dbReference type="GO" id="GO:0061630">
    <property type="term" value="F:ubiquitin protein ligase activity"/>
    <property type="evidence" value="ECO:0007669"/>
    <property type="project" value="TreeGrafter"/>
</dbReference>
<feature type="domain" description="RCHY1 zinc-ribbon" evidence="9">
    <location>
        <begin position="9"/>
        <end position="62"/>
    </location>
</feature>
<evidence type="ECO:0000256" key="4">
    <source>
        <dbReference type="ARBA" id="ARBA00022771"/>
    </source>
</evidence>
<dbReference type="EMBL" id="BJWL01000013">
    <property type="protein sequence ID" value="GFZ00297.1"/>
    <property type="molecule type" value="Genomic_DNA"/>
</dbReference>
<sequence>MEKVIVLVYFGMLDALLASEELPEEYRDRCQDILCNDCDKKGTSRFHWLYHKCGFCGSYNTRVIKVESNSNCSTSS</sequence>
<dbReference type="Gene3D" id="2.20.28.10">
    <property type="match status" value="1"/>
</dbReference>
<keyword evidence="8" id="KW-0732">Signal</keyword>
<dbReference type="PANTHER" id="PTHR21319:SF0">
    <property type="entry name" value="AND RING FINGER DOMAIN PROTEIN, PUTATIVE (AFU_ORTHOLOGUE AFUA_1G08900)-RELATED"/>
    <property type="match status" value="1"/>
</dbReference>
<evidence type="ECO:0000256" key="1">
    <source>
        <dbReference type="ARBA" id="ARBA00004123"/>
    </source>
</evidence>
<keyword evidence="11" id="KW-1185">Reference proteome</keyword>
<reference evidence="10 11" key="1">
    <citation type="submission" date="2019-07" db="EMBL/GenBank/DDBJ databases">
        <title>De Novo Assembly of kiwifruit Actinidia rufa.</title>
        <authorList>
            <person name="Sugita-Konishi S."/>
            <person name="Sato K."/>
            <person name="Mori E."/>
            <person name="Abe Y."/>
            <person name="Kisaki G."/>
            <person name="Hamano K."/>
            <person name="Suezawa K."/>
            <person name="Otani M."/>
            <person name="Fukuda T."/>
            <person name="Manabe T."/>
            <person name="Gomi K."/>
            <person name="Tabuchi M."/>
            <person name="Akimitsu K."/>
            <person name="Kataoka I."/>
        </authorList>
    </citation>
    <scope>NUCLEOTIDE SEQUENCE [LARGE SCALE GENOMIC DNA]</scope>
    <source>
        <strain evidence="11">cv. Fuchu</strain>
    </source>
</reference>
<evidence type="ECO:0000256" key="5">
    <source>
        <dbReference type="ARBA" id="ARBA00022786"/>
    </source>
</evidence>
<accession>A0A7J0FPG1</accession>
<dbReference type="GO" id="GO:0008270">
    <property type="term" value="F:zinc ion binding"/>
    <property type="evidence" value="ECO:0007669"/>
    <property type="project" value="UniProtKB-KW"/>
</dbReference>
<comment type="pathway">
    <text evidence="2">Protein modification; protein ubiquitination.</text>
</comment>
<dbReference type="InterPro" id="IPR039512">
    <property type="entry name" value="RCHY1_zinc-ribbon"/>
</dbReference>
<dbReference type="Pfam" id="PF14599">
    <property type="entry name" value="zinc_ribbon_6"/>
    <property type="match status" value="1"/>
</dbReference>
<evidence type="ECO:0000256" key="3">
    <source>
        <dbReference type="ARBA" id="ARBA00022723"/>
    </source>
</evidence>
<evidence type="ECO:0000313" key="10">
    <source>
        <dbReference type="EMBL" id="GFZ00297.1"/>
    </source>
</evidence>
<name>A0A7J0FPG1_9ERIC</name>
<feature type="signal peptide" evidence="8">
    <location>
        <begin position="1"/>
        <end position="18"/>
    </location>
</feature>
<dbReference type="FunFam" id="2.20.28.10:FF:000009">
    <property type="entry name" value="RING finger and CHY zinc finger domain-containing protein 1"/>
    <property type="match status" value="1"/>
</dbReference>
<comment type="subcellular location">
    <subcellularLocation>
        <location evidence="1">Nucleus</location>
    </subcellularLocation>
</comment>
<dbReference type="OrthoDB" id="411372at2759"/>
<evidence type="ECO:0000256" key="8">
    <source>
        <dbReference type="SAM" id="SignalP"/>
    </source>
</evidence>
<organism evidence="10 11">
    <name type="scientific">Actinidia rufa</name>
    <dbReference type="NCBI Taxonomy" id="165716"/>
    <lineage>
        <taxon>Eukaryota</taxon>
        <taxon>Viridiplantae</taxon>
        <taxon>Streptophyta</taxon>
        <taxon>Embryophyta</taxon>
        <taxon>Tracheophyta</taxon>
        <taxon>Spermatophyta</taxon>
        <taxon>Magnoliopsida</taxon>
        <taxon>eudicotyledons</taxon>
        <taxon>Gunneridae</taxon>
        <taxon>Pentapetalae</taxon>
        <taxon>asterids</taxon>
        <taxon>Ericales</taxon>
        <taxon>Actinidiaceae</taxon>
        <taxon>Actinidia</taxon>
    </lineage>
</organism>
<dbReference type="PANTHER" id="PTHR21319">
    <property type="entry name" value="RING FINGER AND CHY ZINC FINGER DOMAIN-CONTAINING PROTEIN 1"/>
    <property type="match status" value="1"/>
</dbReference>
<evidence type="ECO:0000313" key="11">
    <source>
        <dbReference type="Proteomes" id="UP000585474"/>
    </source>
</evidence>
<evidence type="ECO:0000256" key="2">
    <source>
        <dbReference type="ARBA" id="ARBA00004906"/>
    </source>
</evidence>
<evidence type="ECO:0000259" key="9">
    <source>
        <dbReference type="Pfam" id="PF14599"/>
    </source>
</evidence>
<evidence type="ECO:0000256" key="7">
    <source>
        <dbReference type="ARBA" id="ARBA00023242"/>
    </source>
</evidence>
<comment type="caution">
    <text evidence="10">The sequence shown here is derived from an EMBL/GenBank/DDBJ whole genome shotgun (WGS) entry which is preliminary data.</text>
</comment>
<keyword evidence="3" id="KW-0479">Metal-binding</keyword>
<keyword evidence="6" id="KW-0862">Zinc</keyword>